<dbReference type="InterPro" id="IPR029063">
    <property type="entry name" value="SAM-dependent_MTases_sf"/>
</dbReference>
<dbReference type="EMBL" id="CAJVPY010002063">
    <property type="protein sequence ID" value="CAG8547074.1"/>
    <property type="molecule type" value="Genomic_DNA"/>
</dbReference>
<gene>
    <name evidence="1" type="ORF">DERYTH_LOCUS5083</name>
</gene>
<dbReference type="SUPFAM" id="SSF53335">
    <property type="entry name" value="S-adenosyl-L-methionine-dependent methyltransferases"/>
    <property type="match status" value="1"/>
</dbReference>
<sequence>MNSMNNHVDSDQERESEKRILDEFKNLSNEEAHEHVQQRLLVLKRGVNTPKAPADFLGSDSRESLIPLMQNALRGILESMNDSRKECYIFDIMPGNETQVDWFLAQELEKYIGKRDHYLYVIEHNKKFLDSYKQRVKQYQHLKLGKPYDKKVKDYYQRLPDAKLMDFIICMDICFLTDYYEKIGHPESDIIEFVKFLYGHLRPGGAIFLTYLDLDSSFSQVNANYFKEKEKDNDGTTQRIIQITKAREELLYNGKIVDHLNKLDESKKTCPKVESHKLSTFYYAKSLADVAVMSLDGGFLKYNKSKFDYKHLEFVVNKVKEVASTDVNRGDKREFGLCKAERGRDPLWRVESLQYACIIRKEVVN</sequence>
<reference evidence="1" key="1">
    <citation type="submission" date="2021-06" db="EMBL/GenBank/DDBJ databases">
        <authorList>
            <person name="Kallberg Y."/>
            <person name="Tangrot J."/>
            <person name="Rosling A."/>
        </authorList>
    </citation>
    <scope>NUCLEOTIDE SEQUENCE</scope>
    <source>
        <strain evidence="1">MA453B</strain>
    </source>
</reference>
<accession>A0A9N9FPE0</accession>
<protein>
    <submittedName>
        <fullName evidence="1">28192_t:CDS:1</fullName>
    </submittedName>
</protein>
<comment type="caution">
    <text evidence="1">The sequence shown here is derived from an EMBL/GenBank/DDBJ whole genome shotgun (WGS) entry which is preliminary data.</text>
</comment>
<dbReference type="Gene3D" id="3.40.50.150">
    <property type="entry name" value="Vaccinia Virus protein VP39"/>
    <property type="match status" value="1"/>
</dbReference>
<dbReference type="OrthoDB" id="2405035at2759"/>
<keyword evidence="2" id="KW-1185">Reference proteome</keyword>
<dbReference type="Proteomes" id="UP000789405">
    <property type="component" value="Unassembled WGS sequence"/>
</dbReference>
<proteinExistence type="predicted"/>
<organism evidence="1 2">
    <name type="scientific">Dentiscutata erythropus</name>
    <dbReference type="NCBI Taxonomy" id="1348616"/>
    <lineage>
        <taxon>Eukaryota</taxon>
        <taxon>Fungi</taxon>
        <taxon>Fungi incertae sedis</taxon>
        <taxon>Mucoromycota</taxon>
        <taxon>Glomeromycotina</taxon>
        <taxon>Glomeromycetes</taxon>
        <taxon>Diversisporales</taxon>
        <taxon>Gigasporaceae</taxon>
        <taxon>Dentiscutata</taxon>
    </lineage>
</organism>
<evidence type="ECO:0000313" key="1">
    <source>
        <dbReference type="EMBL" id="CAG8547074.1"/>
    </source>
</evidence>
<evidence type="ECO:0000313" key="2">
    <source>
        <dbReference type="Proteomes" id="UP000789405"/>
    </source>
</evidence>
<dbReference type="AlphaFoldDB" id="A0A9N9FPE0"/>
<name>A0A9N9FPE0_9GLOM</name>